<organism evidence="1 2">
    <name type="scientific">Lentzea pudingi</name>
    <dbReference type="NCBI Taxonomy" id="1789439"/>
    <lineage>
        <taxon>Bacteria</taxon>
        <taxon>Bacillati</taxon>
        <taxon>Actinomycetota</taxon>
        <taxon>Actinomycetes</taxon>
        <taxon>Pseudonocardiales</taxon>
        <taxon>Pseudonocardiaceae</taxon>
        <taxon>Lentzea</taxon>
    </lineage>
</organism>
<dbReference type="EMBL" id="BMNC01000010">
    <property type="protein sequence ID" value="GGN11676.1"/>
    <property type="molecule type" value="Genomic_DNA"/>
</dbReference>
<evidence type="ECO:0000313" key="2">
    <source>
        <dbReference type="Proteomes" id="UP000597656"/>
    </source>
</evidence>
<reference evidence="2" key="1">
    <citation type="journal article" date="2019" name="Int. J. Syst. Evol. Microbiol.">
        <title>The Global Catalogue of Microorganisms (GCM) 10K type strain sequencing project: providing services to taxonomists for standard genome sequencing and annotation.</title>
        <authorList>
            <consortium name="The Broad Institute Genomics Platform"/>
            <consortium name="The Broad Institute Genome Sequencing Center for Infectious Disease"/>
            <person name="Wu L."/>
            <person name="Ma J."/>
        </authorList>
    </citation>
    <scope>NUCLEOTIDE SEQUENCE [LARGE SCALE GENOMIC DNA]</scope>
    <source>
        <strain evidence="2">CGMCC 4.7319</strain>
    </source>
</reference>
<name>A0ABQ2IIL3_9PSEU</name>
<comment type="caution">
    <text evidence="1">The sequence shown here is derived from an EMBL/GenBank/DDBJ whole genome shotgun (WGS) entry which is preliminary data.</text>
</comment>
<gene>
    <name evidence="1" type="ORF">GCM10011609_59750</name>
</gene>
<dbReference type="RefSeq" id="WP_189158178.1">
    <property type="nucleotide sequence ID" value="NZ_BMNC01000010.1"/>
</dbReference>
<keyword evidence="2" id="KW-1185">Reference proteome</keyword>
<protein>
    <submittedName>
        <fullName evidence="1">Uncharacterized protein</fullName>
    </submittedName>
</protein>
<accession>A0ABQ2IIL3</accession>
<proteinExistence type="predicted"/>
<sequence length="185" mass="20526">MAHEGQRVSFSSNARQVLDTSLPLGRRIGALRRCLYRYRRPIGFEAAFSFLRFMVGDFVRDPALLPAALELLTASHAAWQADLRAYGVARRHAKRLGDRVPDPSVPNPNRPAHWYGAPREAALHAVWFWYSKGASADVDVHSLAAALVERGRFAAGQREVFERVRAEPGESRAVVHQMAVAVGEA</sequence>
<dbReference type="Proteomes" id="UP000597656">
    <property type="component" value="Unassembled WGS sequence"/>
</dbReference>
<evidence type="ECO:0000313" key="1">
    <source>
        <dbReference type="EMBL" id="GGN11676.1"/>
    </source>
</evidence>